<dbReference type="Proteomes" id="UP000737555">
    <property type="component" value="Unassembled WGS sequence"/>
</dbReference>
<comment type="caution">
    <text evidence="1">The sequence shown here is derived from an EMBL/GenBank/DDBJ whole genome shotgun (WGS) entry which is preliminary data.</text>
</comment>
<evidence type="ECO:0000313" key="1">
    <source>
        <dbReference type="EMBL" id="NQS78134.1"/>
    </source>
</evidence>
<gene>
    <name evidence="1" type="ORF">HQQ74_05415</name>
</gene>
<reference evidence="1" key="1">
    <citation type="submission" date="2020-05" db="EMBL/GenBank/DDBJ databases">
        <title>The first insight into the ecology of ammonia-tolerant syntrophic propionate oxidizing bacteria.</title>
        <authorList>
            <person name="Singh A."/>
            <person name="Schnurer A."/>
            <person name="Westerholm M."/>
        </authorList>
    </citation>
    <scope>NUCLEOTIDE SEQUENCE</scope>
    <source>
        <strain evidence="1">MAG54</strain>
    </source>
</reference>
<name>A0A7K4C3N4_9EURY</name>
<protein>
    <submittedName>
        <fullName evidence="1">Uncharacterized protein</fullName>
    </submittedName>
</protein>
<dbReference type="RefSeq" id="WP_014867148.1">
    <property type="nucleotide sequence ID" value="NZ_JAHAVR010000004.1"/>
</dbReference>
<sequence>MIRELVLLSGVAYIIIALVQWVQNQTVQVEAVLFAGILVVLSLIHHAPDEERLKKIEMVGLWMAIALFLGYALLRAGGYL</sequence>
<proteinExistence type="predicted"/>
<dbReference type="GeneID" id="13354932"/>
<dbReference type="EMBL" id="JABMJE010000058">
    <property type="protein sequence ID" value="NQS78134.1"/>
    <property type="molecule type" value="Genomic_DNA"/>
</dbReference>
<accession>A0A7K4C3N4</accession>
<dbReference type="AlphaFoldDB" id="A0A7K4C3N4"/>
<organism evidence="1 2">
    <name type="scientific">Methanoculleus bourgensis</name>
    <dbReference type="NCBI Taxonomy" id="83986"/>
    <lineage>
        <taxon>Archaea</taxon>
        <taxon>Methanobacteriati</taxon>
        <taxon>Methanobacteriota</taxon>
        <taxon>Stenosarchaea group</taxon>
        <taxon>Methanomicrobia</taxon>
        <taxon>Methanomicrobiales</taxon>
        <taxon>Methanomicrobiaceae</taxon>
        <taxon>Methanoculleus</taxon>
    </lineage>
</organism>
<evidence type="ECO:0000313" key="2">
    <source>
        <dbReference type="Proteomes" id="UP000737555"/>
    </source>
</evidence>